<keyword evidence="3" id="KW-1185">Reference proteome</keyword>
<reference evidence="2" key="1">
    <citation type="submission" date="2017-09" db="EMBL/GenBank/DDBJ databases">
        <title>Polyketide synthases of a Diaporthe helianthi virulent isolate.</title>
        <authorList>
            <person name="Baroncelli R."/>
        </authorList>
    </citation>
    <scope>NUCLEOTIDE SEQUENCE [LARGE SCALE GENOMIC DNA]</scope>
    <source>
        <strain evidence="2">7/96</strain>
    </source>
</reference>
<evidence type="ECO:0000313" key="3">
    <source>
        <dbReference type="Proteomes" id="UP000094444"/>
    </source>
</evidence>
<dbReference type="AlphaFoldDB" id="A0A2P5ICZ7"/>
<organism evidence="2 3">
    <name type="scientific">Diaporthe helianthi</name>
    <dbReference type="NCBI Taxonomy" id="158607"/>
    <lineage>
        <taxon>Eukaryota</taxon>
        <taxon>Fungi</taxon>
        <taxon>Dikarya</taxon>
        <taxon>Ascomycota</taxon>
        <taxon>Pezizomycotina</taxon>
        <taxon>Sordariomycetes</taxon>
        <taxon>Sordariomycetidae</taxon>
        <taxon>Diaporthales</taxon>
        <taxon>Diaporthaceae</taxon>
        <taxon>Diaporthe</taxon>
    </lineage>
</organism>
<evidence type="ECO:0000256" key="1">
    <source>
        <dbReference type="SAM" id="MobiDB-lite"/>
    </source>
</evidence>
<protein>
    <submittedName>
        <fullName evidence="2">Uncharacterized protein</fullName>
    </submittedName>
</protein>
<dbReference type="EMBL" id="MAVT02000056">
    <property type="protein sequence ID" value="POS80349.1"/>
    <property type="molecule type" value="Genomic_DNA"/>
</dbReference>
<evidence type="ECO:0000313" key="2">
    <source>
        <dbReference type="EMBL" id="POS80349.1"/>
    </source>
</evidence>
<feature type="region of interest" description="Disordered" evidence="1">
    <location>
        <begin position="294"/>
        <end position="318"/>
    </location>
</feature>
<gene>
    <name evidence="2" type="ORF">DHEL01_v201272</name>
</gene>
<proteinExistence type="predicted"/>
<name>A0A2P5ICZ7_DIAHE</name>
<accession>A0A2P5ICZ7</accession>
<sequence>MRADPKDGSAHDVVPANKGYRHFFFAFTPECMRHEDVRPCQDNQFGVTNLSGKPGFVPNNRIGDFNLSKQIVKCVGSVVSEYDASNYMQINYEAPNIQAAVMQANMPLARFIIYCPPCVSAITTAVHLCQVNEDAITECHRLGCACCPNMASGLARLSMIADTIVDVGTGHHRAKPNTPEVYWMKSIDRAWLENVLYNADDQSPASTPTSNTDTTTAGNDYAAIRDLLTFEGKVRESTVAVILGDVDNASWIINAAPFPTVKRQPRTGEMFHIKHNYMDKSYNRSFLGTFEAKGALKRRKGTSPPPETTKSKAKRKVLVDRKGNLAKTAVGDDELH</sequence>
<dbReference type="STRING" id="158607.A0A2P5ICZ7"/>
<dbReference type="OrthoDB" id="5194487at2759"/>
<dbReference type="Proteomes" id="UP000094444">
    <property type="component" value="Unassembled WGS sequence"/>
</dbReference>
<comment type="caution">
    <text evidence="2">The sequence shown here is derived from an EMBL/GenBank/DDBJ whole genome shotgun (WGS) entry which is preliminary data.</text>
</comment>
<dbReference type="InParanoid" id="A0A2P5ICZ7"/>